<accession>A0A3Q9FI80</accession>
<evidence type="ECO:0000313" key="2">
    <source>
        <dbReference type="EMBL" id="AZQ60748.1"/>
    </source>
</evidence>
<evidence type="ECO:0000313" key="3">
    <source>
        <dbReference type="Proteomes" id="UP000267268"/>
    </source>
</evidence>
<protein>
    <recommendedName>
        <fullName evidence="4">Glycoside hydrolase family 42 N-terminal domain-containing protein</fullName>
    </recommendedName>
</protein>
<dbReference type="KEGG" id="fll:EI427_00540"/>
<dbReference type="AlphaFoldDB" id="A0A3Q9FI80"/>
<reference evidence="2 3" key="1">
    <citation type="submission" date="2018-12" db="EMBL/GenBank/DDBJ databases">
        <title>Flammeovirga pectinis sp. nov., isolated from the gut of the Korean scallop, Patinopecten yessoensis.</title>
        <authorList>
            <person name="Bae J.-W."/>
            <person name="Jeong Y.-S."/>
            <person name="Kang W."/>
        </authorList>
    </citation>
    <scope>NUCLEOTIDE SEQUENCE [LARGE SCALE GENOMIC DNA]</scope>
    <source>
        <strain evidence="2 3">L12M1</strain>
    </source>
</reference>
<dbReference type="RefSeq" id="WP_126610691.1">
    <property type="nucleotide sequence ID" value="NZ_CP034562.1"/>
</dbReference>
<proteinExistence type="predicted"/>
<keyword evidence="1" id="KW-0732">Signal</keyword>
<dbReference type="EMBL" id="CP034562">
    <property type="protein sequence ID" value="AZQ60748.1"/>
    <property type="molecule type" value="Genomic_DNA"/>
</dbReference>
<dbReference type="PROSITE" id="PS50007">
    <property type="entry name" value="PIPLC_X_DOMAIN"/>
    <property type="match status" value="1"/>
</dbReference>
<dbReference type="Proteomes" id="UP000267268">
    <property type="component" value="Chromosome 1"/>
</dbReference>
<sequence length="634" mass="72789">MKQFLRLLTLVLLHLCFSTTTTTFAQTDLSLPLFNKKLVMARNQPLYNFSRDLGLLRAMKYDKLQGNDLDSLNGRYRTYTPMVSEMSNPMSLEESVEYEMRAAKEMGIDGFKFIFYVTGNRYYLDKFVKVINAYFKVANKENIDFKFSLVLINQKNKSFDENEIKRLLVYRISELFSSTDLSDNWLKTPDGRITLFTSKPELIIKDFWKFKGPKEYINDPSKIKRIAAAYMDVETGVGEKIAFIYNTSFPGSQIFTNQILDYFPAVSANIYAQVFQPNIKSLQKVCKKRGRVYIQEVFTDQVGSQLMVKETGKKINENSSLSKEVSYKNTMLLVPSIKQTTSYRNLLEESINRGADFISLSSWNCYDEGSQVSPEVHHGFSYGILLKYYKEIWQKGKSASIKETAMVSYKQYSKASMASGGIELRKGMEYSPFEELDSIEVITILNAKADIYCNGNYLGAGKVGINVNYAPLEMGIVKVSVKRGGSTILKIETVKPIVKSPTRTDWQTNSYSTQDHVMLNVMQNLILDKEMENMKRRFLIDASQQSLWRLAAHEKFTTNIKNIQKYGDQPEKYQQLALKSKKEYRASVEKILTEFDYKVWIDMEDEAEKNVGITDLNAPLLGTVIEEYNVLEAN</sequence>
<dbReference type="OrthoDB" id="976137at2"/>
<name>A0A3Q9FI80_9BACT</name>
<evidence type="ECO:0008006" key="4">
    <source>
        <dbReference type="Google" id="ProtNLM"/>
    </source>
</evidence>
<feature type="signal peptide" evidence="1">
    <location>
        <begin position="1"/>
        <end position="25"/>
    </location>
</feature>
<dbReference type="Gene3D" id="3.20.20.80">
    <property type="entry name" value="Glycosidases"/>
    <property type="match status" value="1"/>
</dbReference>
<evidence type="ECO:0000256" key="1">
    <source>
        <dbReference type="SAM" id="SignalP"/>
    </source>
</evidence>
<keyword evidence="3" id="KW-1185">Reference proteome</keyword>
<feature type="chain" id="PRO_5018638917" description="Glycoside hydrolase family 42 N-terminal domain-containing protein" evidence="1">
    <location>
        <begin position="26"/>
        <end position="634"/>
    </location>
</feature>
<gene>
    <name evidence="2" type="ORF">EI427_00540</name>
</gene>
<organism evidence="2 3">
    <name type="scientific">Flammeovirga pectinis</name>
    <dbReference type="NCBI Taxonomy" id="2494373"/>
    <lineage>
        <taxon>Bacteria</taxon>
        <taxon>Pseudomonadati</taxon>
        <taxon>Bacteroidota</taxon>
        <taxon>Cytophagia</taxon>
        <taxon>Cytophagales</taxon>
        <taxon>Flammeovirgaceae</taxon>
        <taxon>Flammeovirga</taxon>
    </lineage>
</organism>